<dbReference type="AlphaFoldDB" id="A0A146JYT2"/>
<reference evidence="1" key="1">
    <citation type="submission" date="2015-07" db="EMBL/GenBank/DDBJ databases">
        <title>Adaptation to a free-living lifestyle via gene acquisitions in the diplomonad Trepomonas sp. PC1.</title>
        <authorList>
            <person name="Xu F."/>
            <person name="Jerlstrom-Hultqvist J."/>
            <person name="Kolisko M."/>
            <person name="Simpson A.G.B."/>
            <person name="Roger A.J."/>
            <person name="Svard S.G."/>
            <person name="Andersson J.O."/>
        </authorList>
    </citation>
    <scope>NUCLEOTIDE SEQUENCE</scope>
    <source>
        <strain evidence="1">PC1</strain>
    </source>
</reference>
<sequence length="472" mass="55498">QQLTVRQAQKQFSVNLYSRRPKTQQQFRGRKCFDGLAATFFAKVDLTRQMIQQQTDEIKQKIQDKAFNLELMESRIVQTEYAQNIRNEIQEVQLFQDSGQFDLSKQALQSIRLLLRQKQQMIQMHINSKNIMDQLRSIFVAESPVSNTVHFPEIEKQLKGLQNMNTLKDQIKNHQNLKSSTTRKWFQDQLVTDLYRQLSTGSVFGYYKKCNLKEIDIDFQDLDDLTHKIEEMYSIRAKTVEINSNFRVDADELVFEKMHSDDSLINACFKVLDQTQQKPPKPELDIAQISAQVSRKLLELISKTSEISRLMQENERKLAIMRARIKQPIQHNAQIKVDQRLQDFKNKTHRLQISEIQQSCLLAAFKKLTPRYFANQLNLKQMQDDIELFQEKMGKFDKNLITEVKRGINDHKTCANWVKPIKISQYMPKTAVYARPLMSKQSPKRETMASKLALQQIFKMQQASQETEDFFE</sequence>
<proteinExistence type="predicted"/>
<name>A0A146JYT2_9EUKA</name>
<feature type="non-terminal residue" evidence="1">
    <location>
        <position position="1"/>
    </location>
</feature>
<evidence type="ECO:0000313" key="1">
    <source>
        <dbReference type="EMBL" id="JAP89697.1"/>
    </source>
</evidence>
<dbReference type="EMBL" id="GDID01006909">
    <property type="protein sequence ID" value="JAP89697.1"/>
    <property type="molecule type" value="Transcribed_RNA"/>
</dbReference>
<organism evidence="1">
    <name type="scientific">Trepomonas sp. PC1</name>
    <dbReference type="NCBI Taxonomy" id="1076344"/>
    <lineage>
        <taxon>Eukaryota</taxon>
        <taxon>Metamonada</taxon>
        <taxon>Diplomonadida</taxon>
        <taxon>Hexamitidae</taxon>
        <taxon>Hexamitinae</taxon>
        <taxon>Trepomonas</taxon>
    </lineage>
</organism>
<gene>
    <name evidence="1" type="ORF">TPC1_30808</name>
</gene>
<protein>
    <submittedName>
        <fullName evidence="1">Uncharacterized protein</fullName>
    </submittedName>
</protein>
<accession>A0A146JYT2</accession>